<evidence type="ECO:0000313" key="2">
    <source>
        <dbReference type="EMBL" id="TMS34360.1"/>
    </source>
</evidence>
<protein>
    <submittedName>
        <fullName evidence="2">Uncharacterized protein</fullName>
    </submittedName>
</protein>
<comment type="caution">
    <text evidence="2">The sequence shown here is derived from an EMBL/GenBank/DDBJ whole genome shotgun (WGS) entry which is preliminary data.</text>
</comment>
<proteinExistence type="predicted"/>
<organism evidence="2 3">
    <name type="scientific">Steinernema carpocapsae</name>
    <name type="common">Entomopathogenic nematode</name>
    <dbReference type="NCBI Taxonomy" id="34508"/>
    <lineage>
        <taxon>Eukaryota</taxon>
        <taxon>Metazoa</taxon>
        <taxon>Ecdysozoa</taxon>
        <taxon>Nematoda</taxon>
        <taxon>Chromadorea</taxon>
        <taxon>Rhabditida</taxon>
        <taxon>Tylenchina</taxon>
        <taxon>Panagrolaimomorpha</taxon>
        <taxon>Strongyloidoidea</taxon>
        <taxon>Steinernematidae</taxon>
        <taxon>Steinernema</taxon>
    </lineage>
</organism>
<evidence type="ECO:0000256" key="1">
    <source>
        <dbReference type="SAM" id="MobiDB-lite"/>
    </source>
</evidence>
<accession>A0A4U8UMN8</accession>
<feature type="compositionally biased region" description="Low complexity" evidence="1">
    <location>
        <begin position="19"/>
        <end position="30"/>
    </location>
</feature>
<reference evidence="2 3" key="2">
    <citation type="journal article" date="2019" name="G3 (Bethesda)">
        <title>Hybrid Assembly of the Genome of the Entomopathogenic Nematode Steinernema carpocapsae Identifies the X-Chromosome.</title>
        <authorList>
            <person name="Serra L."/>
            <person name="Macchietto M."/>
            <person name="Macias-Munoz A."/>
            <person name="McGill C.J."/>
            <person name="Rodriguez I.M."/>
            <person name="Rodriguez B."/>
            <person name="Murad R."/>
            <person name="Mortazavi A."/>
        </authorList>
    </citation>
    <scope>NUCLEOTIDE SEQUENCE [LARGE SCALE GENOMIC DNA]</scope>
    <source>
        <strain evidence="2 3">ALL</strain>
    </source>
</reference>
<feature type="region of interest" description="Disordered" evidence="1">
    <location>
        <begin position="1"/>
        <end position="30"/>
    </location>
</feature>
<evidence type="ECO:0000313" key="3">
    <source>
        <dbReference type="Proteomes" id="UP000298663"/>
    </source>
</evidence>
<dbReference type="Proteomes" id="UP000298663">
    <property type="component" value="Unassembled WGS sequence"/>
</dbReference>
<sequence length="183" mass="19468">MSSTAKICAQPGTDVIEEPPASSSVSAPLANNTVVDQPTERTLVSSSPKKVAADLLPAVKMCARRSSAGNGRLESVDSGALTGEDDRVAMVLNIPIQLSGNTSTQSSFSEIDDLFAPPRVHLAPMPRATNTDAQSAFVFYSREEVSRLIANPSPAHLFQVSAFSPFFWTPNNSKSVLNSNFRG</sequence>
<dbReference type="EMBL" id="AZBU02000001">
    <property type="protein sequence ID" value="TMS34360.1"/>
    <property type="molecule type" value="Genomic_DNA"/>
</dbReference>
<reference evidence="2 3" key="1">
    <citation type="journal article" date="2015" name="Genome Biol.">
        <title>Comparative genomics of Steinernema reveals deeply conserved gene regulatory networks.</title>
        <authorList>
            <person name="Dillman A.R."/>
            <person name="Macchietto M."/>
            <person name="Porter C.F."/>
            <person name="Rogers A."/>
            <person name="Williams B."/>
            <person name="Antoshechkin I."/>
            <person name="Lee M.M."/>
            <person name="Goodwin Z."/>
            <person name="Lu X."/>
            <person name="Lewis E.E."/>
            <person name="Goodrich-Blair H."/>
            <person name="Stock S.P."/>
            <person name="Adams B.J."/>
            <person name="Sternberg P.W."/>
            <person name="Mortazavi A."/>
        </authorList>
    </citation>
    <scope>NUCLEOTIDE SEQUENCE [LARGE SCALE GENOMIC DNA]</scope>
    <source>
        <strain evidence="2 3">ALL</strain>
    </source>
</reference>
<name>A0A4U8UMN8_STECR</name>
<gene>
    <name evidence="2" type="ORF">L596_001973</name>
</gene>
<keyword evidence="3" id="KW-1185">Reference proteome</keyword>
<dbReference type="AlphaFoldDB" id="A0A4U8UMN8"/>